<dbReference type="Proteomes" id="UP000002630">
    <property type="component" value="Unassembled WGS sequence"/>
</dbReference>
<reference evidence="2 3" key="1">
    <citation type="journal article" date="2010" name="Nature">
        <title>The Ectocarpus genome and the independent evolution of multicellularity in brown algae.</title>
        <authorList>
            <person name="Cock J.M."/>
            <person name="Sterck L."/>
            <person name="Rouze P."/>
            <person name="Scornet D."/>
            <person name="Allen A.E."/>
            <person name="Amoutzias G."/>
            <person name="Anthouard V."/>
            <person name="Artiguenave F."/>
            <person name="Aury J.M."/>
            <person name="Badger J.H."/>
            <person name="Beszteri B."/>
            <person name="Billiau K."/>
            <person name="Bonnet E."/>
            <person name="Bothwell J.H."/>
            <person name="Bowler C."/>
            <person name="Boyen C."/>
            <person name="Brownlee C."/>
            <person name="Carrano C.J."/>
            <person name="Charrier B."/>
            <person name="Cho G.Y."/>
            <person name="Coelho S.M."/>
            <person name="Collen J."/>
            <person name="Corre E."/>
            <person name="Da Silva C."/>
            <person name="Delage L."/>
            <person name="Delaroque N."/>
            <person name="Dittami S.M."/>
            <person name="Doulbeau S."/>
            <person name="Elias M."/>
            <person name="Farnham G."/>
            <person name="Gachon C.M."/>
            <person name="Gschloessl B."/>
            <person name="Heesch S."/>
            <person name="Jabbari K."/>
            <person name="Jubin C."/>
            <person name="Kawai H."/>
            <person name="Kimura K."/>
            <person name="Kloareg B."/>
            <person name="Kupper F.C."/>
            <person name="Lang D."/>
            <person name="Le Bail A."/>
            <person name="Leblanc C."/>
            <person name="Lerouge P."/>
            <person name="Lohr M."/>
            <person name="Lopez P.J."/>
            <person name="Martens C."/>
            <person name="Maumus F."/>
            <person name="Michel G."/>
            <person name="Miranda-Saavedra D."/>
            <person name="Morales J."/>
            <person name="Moreau H."/>
            <person name="Motomura T."/>
            <person name="Nagasato C."/>
            <person name="Napoli C.A."/>
            <person name="Nelson D.R."/>
            <person name="Nyvall-Collen P."/>
            <person name="Peters A.F."/>
            <person name="Pommier C."/>
            <person name="Potin P."/>
            <person name="Poulain J."/>
            <person name="Quesneville H."/>
            <person name="Read B."/>
            <person name="Rensing S.A."/>
            <person name="Ritter A."/>
            <person name="Rousvoal S."/>
            <person name="Samanta M."/>
            <person name="Samson G."/>
            <person name="Schroeder D.C."/>
            <person name="Segurens B."/>
            <person name="Strittmatter M."/>
            <person name="Tonon T."/>
            <person name="Tregear J.W."/>
            <person name="Valentin K."/>
            <person name="von Dassow P."/>
            <person name="Yamagishi T."/>
            <person name="Van de Peer Y."/>
            <person name="Wincker P."/>
        </authorList>
    </citation>
    <scope>NUCLEOTIDE SEQUENCE [LARGE SCALE GENOMIC DNA]</scope>
    <source>
        <strain evidence="3">Ec32 / CCAP1310/4</strain>
    </source>
</reference>
<feature type="compositionally biased region" description="Gly residues" evidence="1">
    <location>
        <begin position="94"/>
        <end position="103"/>
    </location>
</feature>
<protein>
    <submittedName>
        <fullName evidence="2">Uncharacterized protein</fullName>
    </submittedName>
</protein>
<feature type="region of interest" description="Disordered" evidence="1">
    <location>
        <begin position="75"/>
        <end position="132"/>
    </location>
</feature>
<feature type="region of interest" description="Disordered" evidence="1">
    <location>
        <begin position="31"/>
        <end position="54"/>
    </location>
</feature>
<dbReference type="OrthoDB" id="10356463at2759"/>
<organism evidence="2 3">
    <name type="scientific">Ectocarpus siliculosus</name>
    <name type="common">Brown alga</name>
    <name type="synonym">Conferva siliculosa</name>
    <dbReference type="NCBI Taxonomy" id="2880"/>
    <lineage>
        <taxon>Eukaryota</taxon>
        <taxon>Sar</taxon>
        <taxon>Stramenopiles</taxon>
        <taxon>Ochrophyta</taxon>
        <taxon>PX clade</taxon>
        <taxon>Phaeophyceae</taxon>
        <taxon>Ectocarpales</taxon>
        <taxon>Ectocarpaceae</taxon>
        <taxon>Ectocarpus</taxon>
    </lineage>
</organism>
<dbReference type="InParanoid" id="D8LRI2"/>
<proteinExistence type="predicted"/>
<feature type="compositionally biased region" description="Pro residues" evidence="1">
    <location>
        <begin position="117"/>
        <end position="130"/>
    </location>
</feature>
<sequence length="265" mass="28885">MALRPHDPRSNNNTRGISELRVLVLHKKSLSTQQAAGRDNHHHHHPESYATNGFGLSAEEEKRLGLSTRNAAFGEDRGRLRRRRKGGLAAAARTGGGGGGGVDLKGAATHFASHPSTPRPPAAPATPPPRSTYYEYAYEEDDYPAAVSSPAGGATATDASGLPDTQPQVARNVSFSEEVKEVQIENRRQTYGNKASRRQHFYSKAELATFKRAWHCHVKSSSRPVNGLMACGCPGCDYDYDEGRAPPTLQKVVPPADYNRWVWEG</sequence>
<dbReference type="EMBL" id="FN649760">
    <property type="protein sequence ID" value="CBN75083.1"/>
    <property type="molecule type" value="Genomic_DNA"/>
</dbReference>
<gene>
    <name evidence="2" type="ORF">Esi_0066_0103</name>
</gene>
<evidence type="ECO:0000313" key="2">
    <source>
        <dbReference type="EMBL" id="CBN75083.1"/>
    </source>
</evidence>
<evidence type="ECO:0000313" key="3">
    <source>
        <dbReference type="Proteomes" id="UP000002630"/>
    </source>
</evidence>
<keyword evidence="3" id="KW-1185">Reference proteome</keyword>
<dbReference type="AlphaFoldDB" id="D8LRI2"/>
<feature type="region of interest" description="Disordered" evidence="1">
    <location>
        <begin position="145"/>
        <end position="166"/>
    </location>
</feature>
<evidence type="ECO:0000256" key="1">
    <source>
        <dbReference type="SAM" id="MobiDB-lite"/>
    </source>
</evidence>
<name>D8LRI2_ECTSI</name>
<accession>D8LRI2</accession>